<proteinExistence type="predicted"/>
<dbReference type="PANTHER" id="PTHR30231:SF4">
    <property type="entry name" value="PROTEIN NEN2"/>
    <property type="match status" value="1"/>
</dbReference>
<name>A0A543PDF5_9ACTN</name>
<dbReference type="InterPro" id="IPR036420">
    <property type="entry name" value="BRCT_dom_sf"/>
</dbReference>
<dbReference type="Gene3D" id="3.40.50.10190">
    <property type="entry name" value="BRCT domain"/>
    <property type="match status" value="1"/>
</dbReference>
<dbReference type="OrthoDB" id="190275at2"/>
<dbReference type="Pfam" id="PF00533">
    <property type="entry name" value="BRCT"/>
    <property type="match status" value="1"/>
</dbReference>
<dbReference type="InterPro" id="IPR001357">
    <property type="entry name" value="BRCT_dom"/>
</dbReference>
<evidence type="ECO:0000259" key="4">
    <source>
        <dbReference type="SMART" id="SM00479"/>
    </source>
</evidence>
<evidence type="ECO:0000256" key="3">
    <source>
        <dbReference type="ARBA" id="ARBA00022839"/>
    </source>
</evidence>
<dbReference type="GO" id="GO:0003887">
    <property type="term" value="F:DNA-directed DNA polymerase activity"/>
    <property type="evidence" value="ECO:0007669"/>
    <property type="project" value="InterPro"/>
</dbReference>
<dbReference type="SMART" id="SM00479">
    <property type="entry name" value="EXOIII"/>
    <property type="match status" value="1"/>
</dbReference>
<evidence type="ECO:0000313" key="6">
    <source>
        <dbReference type="Proteomes" id="UP000319865"/>
    </source>
</evidence>
<dbReference type="CDD" id="cd17748">
    <property type="entry name" value="BRCT_DNA_ligase_like"/>
    <property type="match status" value="1"/>
</dbReference>
<dbReference type="GO" id="GO:0003677">
    <property type="term" value="F:DNA binding"/>
    <property type="evidence" value="ECO:0007669"/>
    <property type="project" value="InterPro"/>
</dbReference>
<dbReference type="CDD" id="cd06127">
    <property type="entry name" value="DEDDh"/>
    <property type="match status" value="1"/>
</dbReference>
<keyword evidence="1" id="KW-0540">Nuclease</keyword>
<accession>A0A543PDF5</accession>
<dbReference type="InterPro" id="IPR029024">
    <property type="entry name" value="TerB-like"/>
</dbReference>
<dbReference type="InterPro" id="IPR006054">
    <property type="entry name" value="DnaQ"/>
</dbReference>
<evidence type="ECO:0000256" key="2">
    <source>
        <dbReference type="ARBA" id="ARBA00022801"/>
    </source>
</evidence>
<comment type="caution">
    <text evidence="5">The sequence shown here is derived from an EMBL/GenBank/DDBJ whole genome shotgun (WGS) entry which is preliminary data.</text>
</comment>
<protein>
    <submittedName>
        <fullName evidence="5">DNA polymerase-3 subunit epsilon</fullName>
    </submittedName>
</protein>
<dbReference type="EMBL" id="VFQE01000001">
    <property type="protein sequence ID" value="TQN42118.1"/>
    <property type="molecule type" value="Genomic_DNA"/>
</dbReference>
<dbReference type="FunFam" id="3.30.420.10:FF:000045">
    <property type="entry name" value="3'-5' exonuclease DinG"/>
    <property type="match status" value="1"/>
</dbReference>
<dbReference type="Proteomes" id="UP000319865">
    <property type="component" value="Unassembled WGS sequence"/>
</dbReference>
<dbReference type="Gene3D" id="1.10.3680.10">
    <property type="entry name" value="TerB-like"/>
    <property type="match status" value="1"/>
</dbReference>
<dbReference type="RefSeq" id="WP_142024779.1">
    <property type="nucleotide sequence ID" value="NZ_VFQE01000001.1"/>
</dbReference>
<sequence>MTVAVVDVETTGLSPKMDRVVEVGVVLLDSRGEVEGEFETLVNPGRDVGPTGLHGISASDVVDAPAFSDVAPHLRSLLSGRVVVAHNALFDLRFLAREFGRAGWPIPLSPSLCTMRLAPLFFGSGTRSLQALCGFLDIPLVHGHAALHDARATAELMLSMLASDLGTGSLAGAGVRVDFADDGSYRGFEALDGGWADLVAAASAHAADGPCPPCRTLPRDAATAAVRERDGYLGGLVAALPALDDAPPSMAPYLTVLDQVLEDRLVSVTEAAQLVALAGELGCGSDHVSAAHRIYLEALATAAYADGVVTDAERSDLDRVASLLGMGSRDVELALAVVRSGAQVSLPRRAEVFAPGDRIVFTGAMSRTRDELEQAARNAGLTPMSSVSKQTAVLVCADPHSQSGKAAKARALGVRVIGEAVFWEALSVAGMRT</sequence>
<dbReference type="SUPFAM" id="SSF53098">
    <property type="entry name" value="Ribonuclease H-like"/>
    <property type="match status" value="1"/>
</dbReference>
<dbReference type="SUPFAM" id="SSF52113">
    <property type="entry name" value="BRCT domain"/>
    <property type="match status" value="1"/>
</dbReference>
<dbReference type="SUPFAM" id="SSF158682">
    <property type="entry name" value="TerB-like"/>
    <property type="match status" value="1"/>
</dbReference>
<evidence type="ECO:0000313" key="5">
    <source>
        <dbReference type="EMBL" id="TQN42118.1"/>
    </source>
</evidence>
<feature type="domain" description="Exonuclease" evidence="4">
    <location>
        <begin position="2"/>
        <end position="166"/>
    </location>
</feature>
<keyword evidence="3" id="KW-0269">Exonuclease</keyword>
<dbReference type="NCBIfam" id="TIGR00573">
    <property type="entry name" value="dnaq"/>
    <property type="match status" value="1"/>
</dbReference>
<dbReference type="AlphaFoldDB" id="A0A543PDF5"/>
<dbReference type="InterPro" id="IPR036397">
    <property type="entry name" value="RNaseH_sf"/>
</dbReference>
<evidence type="ECO:0000256" key="1">
    <source>
        <dbReference type="ARBA" id="ARBA00022722"/>
    </source>
</evidence>
<dbReference type="Gene3D" id="3.30.420.10">
    <property type="entry name" value="Ribonuclease H-like superfamily/Ribonuclease H"/>
    <property type="match status" value="1"/>
</dbReference>
<dbReference type="InterPro" id="IPR013520">
    <property type="entry name" value="Ribonucl_H"/>
</dbReference>
<reference evidence="5 6" key="1">
    <citation type="submission" date="2019-06" db="EMBL/GenBank/DDBJ databases">
        <title>Sequencing the genomes of 1000 actinobacteria strains.</title>
        <authorList>
            <person name="Klenk H.-P."/>
        </authorList>
    </citation>
    <scope>NUCLEOTIDE SEQUENCE [LARGE SCALE GENOMIC DNA]</scope>
    <source>
        <strain evidence="5 6">DSM 46837</strain>
    </source>
</reference>
<dbReference type="Pfam" id="PF00929">
    <property type="entry name" value="RNase_T"/>
    <property type="match status" value="1"/>
</dbReference>
<dbReference type="GO" id="GO:0008408">
    <property type="term" value="F:3'-5' exonuclease activity"/>
    <property type="evidence" value="ECO:0007669"/>
    <property type="project" value="TreeGrafter"/>
</dbReference>
<dbReference type="InterPro" id="IPR012337">
    <property type="entry name" value="RNaseH-like_sf"/>
</dbReference>
<keyword evidence="6" id="KW-1185">Reference proteome</keyword>
<keyword evidence="2" id="KW-0378">Hydrolase</keyword>
<organism evidence="5 6">
    <name type="scientific">Blastococcus colisei</name>
    <dbReference type="NCBI Taxonomy" id="1564162"/>
    <lineage>
        <taxon>Bacteria</taxon>
        <taxon>Bacillati</taxon>
        <taxon>Actinomycetota</taxon>
        <taxon>Actinomycetes</taxon>
        <taxon>Geodermatophilales</taxon>
        <taxon>Geodermatophilaceae</taxon>
        <taxon>Blastococcus</taxon>
    </lineage>
</organism>
<gene>
    <name evidence="5" type="ORF">FHU33_1512</name>
</gene>
<dbReference type="GO" id="GO:0006260">
    <property type="term" value="P:DNA replication"/>
    <property type="evidence" value="ECO:0007669"/>
    <property type="project" value="InterPro"/>
</dbReference>
<dbReference type="PANTHER" id="PTHR30231">
    <property type="entry name" value="DNA POLYMERASE III SUBUNIT EPSILON"/>
    <property type="match status" value="1"/>
</dbReference>